<dbReference type="RefSeq" id="WP_191806098.1">
    <property type="nucleotide sequence ID" value="NZ_JACSQF010000034.1"/>
</dbReference>
<gene>
    <name evidence="1" type="ORF">H9641_19670</name>
</gene>
<evidence type="ECO:0000313" key="1">
    <source>
        <dbReference type="EMBL" id="MBD7982919.1"/>
    </source>
</evidence>
<dbReference type="EMBL" id="JACSQF010000034">
    <property type="protein sequence ID" value="MBD7982919.1"/>
    <property type="molecule type" value="Genomic_DNA"/>
</dbReference>
<dbReference type="Proteomes" id="UP000655570">
    <property type="component" value="Unassembled WGS sequence"/>
</dbReference>
<comment type="caution">
    <text evidence="1">The sequence shown here is derived from an EMBL/GenBank/DDBJ whole genome shotgun (WGS) entry which is preliminary data.</text>
</comment>
<protein>
    <submittedName>
        <fullName evidence="1">Uncharacterized protein</fullName>
    </submittedName>
</protein>
<reference evidence="1 2" key="1">
    <citation type="submission" date="2020-08" db="EMBL/GenBank/DDBJ databases">
        <title>A Genomic Blueprint of the Chicken Gut Microbiome.</title>
        <authorList>
            <person name="Gilroy R."/>
            <person name="Ravi A."/>
            <person name="Getino M."/>
            <person name="Pursley I."/>
            <person name="Horton D.L."/>
            <person name="Alikhan N.-F."/>
            <person name="Baker D."/>
            <person name="Gharbi K."/>
            <person name="Hall N."/>
            <person name="Watson M."/>
            <person name="Adriaenssens E.M."/>
            <person name="Foster-Nyarko E."/>
            <person name="Jarju S."/>
            <person name="Secka A."/>
            <person name="Antonio M."/>
            <person name="Oren A."/>
            <person name="Chaudhuri R."/>
            <person name="La Ragione R.M."/>
            <person name="Hildebrand F."/>
            <person name="Pallen M.J."/>
        </authorList>
    </citation>
    <scope>NUCLEOTIDE SEQUENCE [LARGE SCALE GENOMIC DNA]</scope>
    <source>
        <strain evidence="1 2">Sa2CUA9</strain>
    </source>
</reference>
<organism evidence="1 2">
    <name type="scientific">Oerskovia merdavium</name>
    <dbReference type="NCBI Taxonomy" id="2762227"/>
    <lineage>
        <taxon>Bacteria</taxon>
        <taxon>Bacillati</taxon>
        <taxon>Actinomycetota</taxon>
        <taxon>Actinomycetes</taxon>
        <taxon>Micrococcales</taxon>
        <taxon>Cellulomonadaceae</taxon>
        <taxon>Oerskovia</taxon>
    </lineage>
</organism>
<evidence type="ECO:0000313" key="2">
    <source>
        <dbReference type="Proteomes" id="UP000655570"/>
    </source>
</evidence>
<accession>A0ABR8U5V8</accession>
<keyword evidence="2" id="KW-1185">Reference proteome</keyword>
<proteinExistence type="predicted"/>
<name>A0ABR8U5V8_9CELL</name>
<sequence>MSLNSGNFPAAIANKSNSAWANGGSCNYTEFWTQYLQAGSKFTLYSQTRLGSNYRDPQLSNGAGFDGAGINFANDIASYRFTGCA</sequence>